<name>L1IVD0_GUITC</name>
<protein>
    <submittedName>
        <fullName evidence="1 2">Uncharacterized protein</fullName>
    </submittedName>
</protein>
<evidence type="ECO:0000313" key="2">
    <source>
        <dbReference type="EnsemblProtists" id="EKX40072"/>
    </source>
</evidence>
<evidence type="ECO:0000313" key="3">
    <source>
        <dbReference type="Proteomes" id="UP000011087"/>
    </source>
</evidence>
<dbReference type="HOGENOM" id="CLU_2163246_0_0_1"/>
<gene>
    <name evidence="1" type="ORF">GUITHDRAFT_113811</name>
</gene>
<dbReference type="AlphaFoldDB" id="L1IVD0"/>
<keyword evidence="3" id="KW-1185">Reference proteome</keyword>
<organism evidence="1">
    <name type="scientific">Guillardia theta (strain CCMP2712)</name>
    <name type="common">Cryptophyte</name>
    <dbReference type="NCBI Taxonomy" id="905079"/>
    <lineage>
        <taxon>Eukaryota</taxon>
        <taxon>Cryptophyceae</taxon>
        <taxon>Pyrenomonadales</taxon>
        <taxon>Geminigeraceae</taxon>
        <taxon>Guillardia</taxon>
    </lineage>
</organism>
<accession>L1IVD0</accession>
<reference evidence="1 3" key="1">
    <citation type="journal article" date="2012" name="Nature">
        <title>Algal genomes reveal evolutionary mosaicism and the fate of nucleomorphs.</title>
        <authorList>
            <consortium name="DOE Joint Genome Institute"/>
            <person name="Curtis B.A."/>
            <person name="Tanifuji G."/>
            <person name="Burki F."/>
            <person name="Gruber A."/>
            <person name="Irimia M."/>
            <person name="Maruyama S."/>
            <person name="Arias M.C."/>
            <person name="Ball S.G."/>
            <person name="Gile G.H."/>
            <person name="Hirakawa Y."/>
            <person name="Hopkins J.F."/>
            <person name="Kuo A."/>
            <person name="Rensing S.A."/>
            <person name="Schmutz J."/>
            <person name="Symeonidi A."/>
            <person name="Elias M."/>
            <person name="Eveleigh R.J."/>
            <person name="Herman E.K."/>
            <person name="Klute M.J."/>
            <person name="Nakayama T."/>
            <person name="Obornik M."/>
            <person name="Reyes-Prieto A."/>
            <person name="Armbrust E.V."/>
            <person name="Aves S.J."/>
            <person name="Beiko R.G."/>
            <person name="Coutinho P."/>
            <person name="Dacks J.B."/>
            <person name="Durnford D.G."/>
            <person name="Fast N.M."/>
            <person name="Green B.R."/>
            <person name="Grisdale C.J."/>
            <person name="Hempel F."/>
            <person name="Henrissat B."/>
            <person name="Hoppner M.P."/>
            <person name="Ishida K."/>
            <person name="Kim E."/>
            <person name="Koreny L."/>
            <person name="Kroth P.G."/>
            <person name="Liu Y."/>
            <person name="Malik S.B."/>
            <person name="Maier U.G."/>
            <person name="McRose D."/>
            <person name="Mock T."/>
            <person name="Neilson J.A."/>
            <person name="Onodera N.T."/>
            <person name="Poole A.M."/>
            <person name="Pritham E.J."/>
            <person name="Richards T.A."/>
            <person name="Rocap G."/>
            <person name="Roy S.W."/>
            <person name="Sarai C."/>
            <person name="Schaack S."/>
            <person name="Shirato S."/>
            <person name="Slamovits C.H."/>
            <person name="Spencer D.F."/>
            <person name="Suzuki S."/>
            <person name="Worden A.Z."/>
            <person name="Zauner S."/>
            <person name="Barry K."/>
            <person name="Bell C."/>
            <person name="Bharti A.K."/>
            <person name="Crow J.A."/>
            <person name="Grimwood J."/>
            <person name="Kramer R."/>
            <person name="Lindquist E."/>
            <person name="Lucas S."/>
            <person name="Salamov A."/>
            <person name="McFadden G.I."/>
            <person name="Lane C.E."/>
            <person name="Keeling P.J."/>
            <person name="Gray M.W."/>
            <person name="Grigoriev I.V."/>
            <person name="Archibald J.M."/>
        </authorList>
    </citation>
    <scope>NUCLEOTIDE SEQUENCE</scope>
    <source>
        <strain evidence="1 3">CCMP2712</strain>
    </source>
</reference>
<dbReference type="GeneID" id="17296884"/>
<dbReference type="EnsemblProtists" id="EKX40072">
    <property type="protein sequence ID" value="EKX40072"/>
    <property type="gene ID" value="GUITHDRAFT_113811"/>
</dbReference>
<dbReference type="Proteomes" id="UP000011087">
    <property type="component" value="Unassembled WGS sequence"/>
</dbReference>
<sequence length="111" mass="12595">MFNMICVGIAFGQHRIHDSEVNMLLLMFISTRCGSASVKAKFTARRCRGRRSYKHTGCKIYAFNAVVRERQASQAGDVLQCRDILQPKSSQHQQLHLPSLVTQRSNCLLDL</sequence>
<reference evidence="3" key="2">
    <citation type="submission" date="2012-11" db="EMBL/GenBank/DDBJ databases">
        <authorList>
            <person name="Kuo A."/>
            <person name="Curtis B.A."/>
            <person name="Tanifuji G."/>
            <person name="Burki F."/>
            <person name="Gruber A."/>
            <person name="Irimia M."/>
            <person name="Maruyama S."/>
            <person name="Arias M.C."/>
            <person name="Ball S.G."/>
            <person name="Gile G.H."/>
            <person name="Hirakawa Y."/>
            <person name="Hopkins J.F."/>
            <person name="Rensing S.A."/>
            <person name="Schmutz J."/>
            <person name="Symeonidi A."/>
            <person name="Elias M."/>
            <person name="Eveleigh R.J."/>
            <person name="Herman E.K."/>
            <person name="Klute M.J."/>
            <person name="Nakayama T."/>
            <person name="Obornik M."/>
            <person name="Reyes-Prieto A."/>
            <person name="Armbrust E.V."/>
            <person name="Aves S.J."/>
            <person name="Beiko R.G."/>
            <person name="Coutinho P."/>
            <person name="Dacks J.B."/>
            <person name="Durnford D.G."/>
            <person name="Fast N.M."/>
            <person name="Green B.R."/>
            <person name="Grisdale C."/>
            <person name="Hempe F."/>
            <person name="Henrissat B."/>
            <person name="Hoppner M.P."/>
            <person name="Ishida K.-I."/>
            <person name="Kim E."/>
            <person name="Koreny L."/>
            <person name="Kroth P.G."/>
            <person name="Liu Y."/>
            <person name="Malik S.-B."/>
            <person name="Maier U.G."/>
            <person name="McRose D."/>
            <person name="Mock T."/>
            <person name="Neilson J.A."/>
            <person name="Onodera N.T."/>
            <person name="Poole A.M."/>
            <person name="Pritham E.J."/>
            <person name="Richards T.A."/>
            <person name="Rocap G."/>
            <person name="Roy S.W."/>
            <person name="Sarai C."/>
            <person name="Schaack S."/>
            <person name="Shirato S."/>
            <person name="Slamovits C.H."/>
            <person name="Spencer D.F."/>
            <person name="Suzuki S."/>
            <person name="Worden A.Z."/>
            <person name="Zauner S."/>
            <person name="Barry K."/>
            <person name="Bell C."/>
            <person name="Bharti A.K."/>
            <person name="Crow J.A."/>
            <person name="Grimwood J."/>
            <person name="Kramer R."/>
            <person name="Lindquist E."/>
            <person name="Lucas S."/>
            <person name="Salamov A."/>
            <person name="McFadden G.I."/>
            <person name="Lane C.E."/>
            <person name="Keeling P.J."/>
            <person name="Gray M.W."/>
            <person name="Grigoriev I.V."/>
            <person name="Archibald J.M."/>
        </authorList>
    </citation>
    <scope>NUCLEOTIDE SEQUENCE</scope>
    <source>
        <strain evidence="3">CCMP2712</strain>
    </source>
</reference>
<proteinExistence type="predicted"/>
<dbReference type="EMBL" id="JH993034">
    <property type="protein sequence ID" value="EKX40072.1"/>
    <property type="molecule type" value="Genomic_DNA"/>
</dbReference>
<dbReference type="KEGG" id="gtt:GUITHDRAFT_113811"/>
<evidence type="ECO:0000313" key="1">
    <source>
        <dbReference type="EMBL" id="EKX40072.1"/>
    </source>
</evidence>
<dbReference type="RefSeq" id="XP_005827052.1">
    <property type="nucleotide sequence ID" value="XM_005826995.1"/>
</dbReference>
<dbReference type="PaxDb" id="55529-EKX40072"/>
<reference evidence="2" key="3">
    <citation type="submission" date="2016-03" db="UniProtKB">
        <authorList>
            <consortium name="EnsemblProtists"/>
        </authorList>
    </citation>
    <scope>IDENTIFICATION</scope>
</reference>